<feature type="signal peptide" evidence="9">
    <location>
        <begin position="1"/>
        <end position="15"/>
    </location>
</feature>
<dbReference type="Proteomes" id="UP000054995">
    <property type="component" value="Unassembled WGS sequence"/>
</dbReference>
<dbReference type="AlphaFoldDB" id="A0A0V1FBE4"/>
<sequence length="306" mass="34676">MLATASLVLVSCCGCMVVVEKLARHDPECMNLMTFSTFLFVTMEGLVSNPQFIMHKPKIPLKAYVKIVILFFLVNVINNQALSYNIPVPLHIIFRSGSLMTNLLLGVWILNKRYSWVKYISVLMITAGIMICTSATYSASVVHGVCMLTFALVFSSALGIAQEKLYCQYGKHPREAMFFIHMLSLPGFLLFYKDIMKHTNLFNQSELIHLPWIGLDIPHLWMLLILVDIAQYFCIRFVYYLTASCSTLTVTLVITIRKFISLISSILLFSSPFTVQHWIGTALVFGGTLLFIEPFKRSNSDKVKTN</sequence>
<evidence type="ECO:0000256" key="6">
    <source>
        <dbReference type="ARBA" id="ARBA00022989"/>
    </source>
</evidence>
<dbReference type="GO" id="GO:0000139">
    <property type="term" value="C:Golgi membrane"/>
    <property type="evidence" value="ECO:0007669"/>
    <property type="project" value="TreeGrafter"/>
</dbReference>
<reference evidence="10 11" key="1">
    <citation type="submission" date="2015-01" db="EMBL/GenBank/DDBJ databases">
        <title>Evolution of Trichinella species and genotypes.</title>
        <authorList>
            <person name="Korhonen P.K."/>
            <person name="Edoardo P."/>
            <person name="Giuseppe L.R."/>
            <person name="Gasser R.B."/>
        </authorList>
    </citation>
    <scope>NUCLEOTIDE SEQUENCE [LARGE SCALE GENOMIC DNA]</scope>
    <source>
        <strain evidence="10">ISS470</strain>
    </source>
</reference>
<evidence type="ECO:0000256" key="8">
    <source>
        <dbReference type="SAM" id="Phobius"/>
    </source>
</evidence>
<gene>
    <name evidence="10" type="primary">slc35b4</name>
    <name evidence="10" type="ORF">T4D_16774</name>
</gene>
<keyword evidence="4" id="KW-0762">Sugar transport</keyword>
<organism evidence="10 11">
    <name type="scientific">Trichinella pseudospiralis</name>
    <name type="common">Parasitic roundworm</name>
    <dbReference type="NCBI Taxonomy" id="6337"/>
    <lineage>
        <taxon>Eukaryota</taxon>
        <taxon>Metazoa</taxon>
        <taxon>Ecdysozoa</taxon>
        <taxon>Nematoda</taxon>
        <taxon>Enoplea</taxon>
        <taxon>Dorylaimia</taxon>
        <taxon>Trichinellida</taxon>
        <taxon>Trichinellidae</taxon>
        <taxon>Trichinella</taxon>
    </lineage>
</organism>
<dbReference type="OrthoDB" id="999962at2759"/>
<evidence type="ECO:0000256" key="5">
    <source>
        <dbReference type="ARBA" id="ARBA00022692"/>
    </source>
</evidence>
<accession>A0A0V1FBE4</accession>
<evidence type="ECO:0000256" key="1">
    <source>
        <dbReference type="ARBA" id="ARBA00004127"/>
    </source>
</evidence>
<dbReference type="PANTHER" id="PTHR10778:SF4">
    <property type="entry name" value="NUCLEOTIDE SUGAR TRANSPORTER SLC35B4"/>
    <property type="match status" value="1"/>
</dbReference>
<evidence type="ECO:0000256" key="3">
    <source>
        <dbReference type="ARBA" id="ARBA00022448"/>
    </source>
</evidence>
<comment type="similarity">
    <text evidence="2">Belongs to the nucleotide-sugar transporter family. SLC35B subfamily.</text>
</comment>
<feature type="transmembrane region" description="Helical" evidence="8">
    <location>
        <begin position="117"/>
        <end position="136"/>
    </location>
</feature>
<evidence type="ECO:0000313" key="11">
    <source>
        <dbReference type="Proteomes" id="UP000054995"/>
    </source>
</evidence>
<feature type="transmembrane region" description="Helical" evidence="8">
    <location>
        <begin position="275"/>
        <end position="292"/>
    </location>
</feature>
<dbReference type="GO" id="GO:0005789">
    <property type="term" value="C:endoplasmic reticulum membrane"/>
    <property type="evidence" value="ECO:0007669"/>
    <property type="project" value="TreeGrafter"/>
</dbReference>
<protein>
    <submittedName>
        <fullName evidence="10">UDP-xylose and UDP-N-acetylglucosamine transporter</fullName>
    </submittedName>
</protein>
<dbReference type="GO" id="GO:0005464">
    <property type="term" value="F:UDP-xylose transmembrane transporter activity"/>
    <property type="evidence" value="ECO:0007669"/>
    <property type="project" value="TreeGrafter"/>
</dbReference>
<feature type="chain" id="PRO_5013221138" evidence="9">
    <location>
        <begin position="16"/>
        <end position="306"/>
    </location>
</feature>
<name>A0A0V1FBE4_TRIPS</name>
<keyword evidence="11" id="KW-1185">Reference proteome</keyword>
<comment type="subcellular location">
    <subcellularLocation>
        <location evidence="1">Endomembrane system</location>
        <topology evidence="1">Multi-pass membrane protein</topology>
    </subcellularLocation>
</comment>
<dbReference type="GO" id="GO:0005462">
    <property type="term" value="F:UDP-N-acetylglucosamine transmembrane transporter activity"/>
    <property type="evidence" value="ECO:0007669"/>
    <property type="project" value="TreeGrafter"/>
</dbReference>
<feature type="transmembrane region" description="Helical" evidence="8">
    <location>
        <begin position="59"/>
        <end position="78"/>
    </location>
</feature>
<keyword evidence="3" id="KW-0813">Transport</keyword>
<evidence type="ECO:0000256" key="9">
    <source>
        <dbReference type="SAM" id="SignalP"/>
    </source>
</evidence>
<evidence type="ECO:0000256" key="4">
    <source>
        <dbReference type="ARBA" id="ARBA00022597"/>
    </source>
</evidence>
<evidence type="ECO:0000313" key="10">
    <source>
        <dbReference type="EMBL" id="KRY83446.1"/>
    </source>
</evidence>
<feature type="transmembrane region" description="Helical" evidence="8">
    <location>
        <begin position="142"/>
        <end position="161"/>
    </location>
</feature>
<proteinExistence type="inferred from homology"/>
<evidence type="ECO:0000256" key="7">
    <source>
        <dbReference type="ARBA" id="ARBA00023136"/>
    </source>
</evidence>
<evidence type="ECO:0000256" key="2">
    <source>
        <dbReference type="ARBA" id="ARBA00010694"/>
    </source>
</evidence>
<dbReference type="SUPFAM" id="SSF103481">
    <property type="entry name" value="Multidrug resistance efflux transporter EmrE"/>
    <property type="match status" value="2"/>
</dbReference>
<keyword evidence="7 8" id="KW-0472">Membrane</keyword>
<keyword evidence="5 8" id="KW-0812">Transmembrane</keyword>
<keyword evidence="6 8" id="KW-1133">Transmembrane helix</keyword>
<feature type="transmembrane region" description="Helical" evidence="8">
    <location>
        <begin position="90"/>
        <end position="110"/>
    </location>
</feature>
<dbReference type="InterPro" id="IPR037185">
    <property type="entry name" value="EmrE-like"/>
</dbReference>
<dbReference type="PANTHER" id="PTHR10778">
    <property type="entry name" value="SOLUTE CARRIER FAMILY 35 MEMBER B"/>
    <property type="match status" value="1"/>
</dbReference>
<feature type="transmembrane region" description="Helical" evidence="8">
    <location>
        <begin position="173"/>
        <end position="192"/>
    </location>
</feature>
<dbReference type="InterPro" id="IPR013657">
    <property type="entry name" value="SCL35B1-4/HUT1"/>
</dbReference>
<keyword evidence="9" id="KW-0732">Signal</keyword>
<comment type="caution">
    <text evidence="10">The sequence shown here is derived from an EMBL/GenBank/DDBJ whole genome shotgun (WGS) entry which is preliminary data.</text>
</comment>
<dbReference type="Pfam" id="PF08449">
    <property type="entry name" value="UAA"/>
    <property type="match status" value="1"/>
</dbReference>
<dbReference type="EMBL" id="JYDT01000141">
    <property type="protein sequence ID" value="KRY83446.1"/>
    <property type="molecule type" value="Genomic_DNA"/>
</dbReference>